<dbReference type="GO" id="GO:0051536">
    <property type="term" value="F:iron-sulfur cluster binding"/>
    <property type="evidence" value="ECO:0007669"/>
    <property type="project" value="UniProtKB-KW"/>
</dbReference>
<evidence type="ECO:0000259" key="6">
    <source>
        <dbReference type="PROSITE" id="PS51669"/>
    </source>
</evidence>
<dbReference type="GO" id="GO:0043546">
    <property type="term" value="F:molybdopterin cofactor binding"/>
    <property type="evidence" value="ECO:0007669"/>
    <property type="project" value="InterPro"/>
</dbReference>
<feature type="region of interest" description="Disordered" evidence="5">
    <location>
        <begin position="1"/>
        <end position="33"/>
    </location>
</feature>
<organism evidence="7 8">
    <name type="scientific">Gordonibacter pamelaeae</name>
    <dbReference type="NCBI Taxonomy" id="471189"/>
    <lineage>
        <taxon>Bacteria</taxon>
        <taxon>Bacillati</taxon>
        <taxon>Actinomycetota</taxon>
        <taxon>Coriobacteriia</taxon>
        <taxon>Eggerthellales</taxon>
        <taxon>Eggerthellaceae</taxon>
        <taxon>Gordonibacter</taxon>
    </lineage>
</organism>
<sequence>MDETKGKRGKERSVEKGYQDWRDNPTIRPWHPDRLNARSEFTISEDENDLNKPWRYEEDGLTVTRTSPWSPPGCHPVGCTLKLYTDEGGKLVKVEGDENNPVTQGRLCVRCITLKDYIYNPSRILHPMKRDPEKRGVADAWEEITWDEAFSLIKKRYDEITEQYGRESIVVFAGTGREGGTMAPFGSRMLCTPNYCYSQSGYACYVPRMAASSYLLGAAYPEIDYAGGLPGRYDDPEYEIPECIVVWGKEPLASNPDGLFGHAVIDLMRRGTRLIVVDPRKTWMSSRADYLLQLRPGTDTALAMAWLNVIISEGLYDKEFVEYWCYGFEELAERVKEMTPAKAAEITGVPEEKIVAAARMYATATPASIAWGLALDQKANGMQAGHCMIALMAICGNIDVPGGMRIGDKTMGLNEAGFGFEEGLGKELIAKMIGAKEYPAYCGLILNSHCDLTLRAMETDDPYPIKMGFYAGNNLLSCTSAEPERWMKAINRSMEFVVGFDTFMTPSTQATCDVFLPLATIAEREGVVQTHYGSSPVTMGFMNKAVTQGEGMSDLELCYNLGKVLNPHLWEKYDCVRDFIEHLRLGSKYSFEDISKEVVLQRYVGYRKYETGLLRRDGKPGFNTSTGRVELWSYAFQRFGEDPLPYYEEPQYSPRATPELLEQYPFVLTTGARPFAFFHSENRQIAYCRELNPDPLIEINPETARSIGVSDGQWVKVSNQFGSCVLKAKITPIVKEGVVHAQHAWWFPEQDGNAPYLYGTFRSNINNLVPNFHFGKLGFGAPFKCLLCNVEPIKENYDTDMNLVWEKFGELV</sequence>
<evidence type="ECO:0000313" key="8">
    <source>
        <dbReference type="Proteomes" id="UP000254000"/>
    </source>
</evidence>
<comment type="caution">
    <text evidence="7">The sequence shown here is derived from an EMBL/GenBank/DDBJ whole genome shotgun (WGS) entry which is preliminary data.</text>
</comment>
<dbReference type="Gene3D" id="2.20.25.90">
    <property type="entry name" value="ADC-like domains"/>
    <property type="match status" value="1"/>
</dbReference>
<dbReference type="AlphaFoldDB" id="A0A369M891"/>
<dbReference type="Pfam" id="PF00384">
    <property type="entry name" value="Molybdopterin"/>
    <property type="match status" value="1"/>
</dbReference>
<dbReference type="InterPro" id="IPR009010">
    <property type="entry name" value="Asp_de-COase-like_dom_sf"/>
</dbReference>
<keyword evidence="4" id="KW-0411">Iron-sulfur</keyword>
<dbReference type="SUPFAM" id="SSF50692">
    <property type="entry name" value="ADC-like"/>
    <property type="match status" value="1"/>
</dbReference>
<keyword evidence="3" id="KW-0408">Iron</keyword>
<dbReference type="Pfam" id="PF01568">
    <property type="entry name" value="Molydop_binding"/>
    <property type="match status" value="1"/>
</dbReference>
<dbReference type="InterPro" id="IPR006656">
    <property type="entry name" value="Mopterin_OxRdtase"/>
</dbReference>
<reference evidence="7 8" key="1">
    <citation type="journal article" date="2018" name="Elife">
        <title>Discovery and characterization of a prevalent human gut bacterial enzyme sufficient for the inactivation of a family of plant toxins.</title>
        <authorList>
            <person name="Koppel N."/>
            <person name="Bisanz J.E."/>
            <person name="Pandelia M.E."/>
            <person name="Turnbaugh P.J."/>
            <person name="Balskus E.P."/>
        </authorList>
    </citation>
    <scope>NUCLEOTIDE SEQUENCE [LARGE SCALE GENOMIC DNA]</scope>
    <source>
        <strain evidence="7 8">3C</strain>
    </source>
</reference>
<dbReference type="CDD" id="cd02781">
    <property type="entry name" value="MopB_CT_Acetylene-hydratase"/>
    <property type="match status" value="1"/>
</dbReference>
<dbReference type="PANTHER" id="PTHR43742:SF6">
    <property type="entry name" value="OXIDOREDUCTASE YYAE-RELATED"/>
    <property type="match status" value="1"/>
</dbReference>
<dbReference type="InterPro" id="IPR041930">
    <property type="entry name" value="Acetylene_hydratase"/>
</dbReference>
<dbReference type="PROSITE" id="PS51669">
    <property type="entry name" value="4FE4S_MOW_BIS_MGD"/>
    <property type="match status" value="1"/>
</dbReference>
<dbReference type="OrthoDB" id="5287431at2"/>
<dbReference type="PANTHER" id="PTHR43742">
    <property type="entry name" value="TRIMETHYLAMINE-N-OXIDE REDUCTASE"/>
    <property type="match status" value="1"/>
</dbReference>
<evidence type="ECO:0000256" key="2">
    <source>
        <dbReference type="ARBA" id="ARBA00022723"/>
    </source>
</evidence>
<dbReference type="GO" id="GO:0018818">
    <property type="term" value="F:acetylene hydratase activity"/>
    <property type="evidence" value="ECO:0007669"/>
    <property type="project" value="InterPro"/>
</dbReference>
<keyword evidence="2" id="KW-0479">Metal-binding</keyword>
<evidence type="ECO:0000256" key="5">
    <source>
        <dbReference type="SAM" id="MobiDB-lite"/>
    </source>
</evidence>
<dbReference type="Gene3D" id="3.40.50.740">
    <property type="match status" value="1"/>
</dbReference>
<dbReference type="Gene3D" id="2.40.40.20">
    <property type="match status" value="1"/>
</dbReference>
<dbReference type="CDD" id="cd02759">
    <property type="entry name" value="MopB_Acetylene-hydratase"/>
    <property type="match status" value="1"/>
</dbReference>
<dbReference type="Pfam" id="PF04879">
    <property type="entry name" value="Molybdop_Fe4S4"/>
    <property type="match status" value="1"/>
</dbReference>
<evidence type="ECO:0000256" key="1">
    <source>
        <dbReference type="ARBA" id="ARBA00010312"/>
    </source>
</evidence>
<dbReference type="EMBL" id="PPTS01000001">
    <property type="protein sequence ID" value="RDB67137.1"/>
    <property type="molecule type" value="Genomic_DNA"/>
</dbReference>
<dbReference type="InterPro" id="IPR037949">
    <property type="entry name" value="MopB_CT_Acetylene-hydratase"/>
</dbReference>
<dbReference type="InterPro" id="IPR006963">
    <property type="entry name" value="Mopterin_OxRdtase_4Fe-4S_dom"/>
</dbReference>
<dbReference type="InterPro" id="IPR006657">
    <property type="entry name" value="MoPterin_dinucl-bd_dom"/>
</dbReference>
<dbReference type="InterPro" id="IPR050612">
    <property type="entry name" value="Prok_Mopterin_Oxidored"/>
</dbReference>
<comment type="similarity">
    <text evidence="1">Belongs to the prokaryotic molybdopterin-containing oxidoreductase family.</text>
</comment>
<dbReference type="SMART" id="SM00926">
    <property type="entry name" value="Molybdop_Fe4S4"/>
    <property type="match status" value="1"/>
</dbReference>
<gene>
    <name evidence="7" type="ORF">C1877_01460</name>
</gene>
<evidence type="ECO:0000256" key="4">
    <source>
        <dbReference type="ARBA" id="ARBA00023014"/>
    </source>
</evidence>
<accession>A0A369M891</accession>
<dbReference type="SUPFAM" id="SSF53706">
    <property type="entry name" value="Formate dehydrogenase/DMSO reductase, domains 1-3"/>
    <property type="match status" value="1"/>
</dbReference>
<dbReference type="Gene3D" id="3.40.228.10">
    <property type="entry name" value="Dimethylsulfoxide Reductase, domain 2"/>
    <property type="match status" value="1"/>
</dbReference>
<dbReference type="GO" id="GO:0016491">
    <property type="term" value="F:oxidoreductase activity"/>
    <property type="evidence" value="ECO:0007669"/>
    <property type="project" value="InterPro"/>
</dbReference>
<feature type="domain" description="4Fe-4S Mo/W bis-MGD-type" evidence="6">
    <location>
        <begin position="64"/>
        <end position="122"/>
    </location>
</feature>
<protein>
    <submittedName>
        <fullName evidence="7">Dehydrogenase</fullName>
    </submittedName>
</protein>
<evidence type="ECO:0000313" key="7">
    <source>
        <dbReference type="EMBL" id="RDB67137.1"/>
    </source>
</evidence>
<proteinExistence type="inferred from homology"/>
<dbReference type="Proteomes" id="UP000254000">
    <property type="component" value="Unassembled WGS sequence"/>
</dbReference>
<evidence type="ECO:0000256" key="3">
    <source>
        <dbReference type="ARBA" id="ARBA00023004"/>
    </source>
</evidence>
<name>A0A369M891_9ACTN</name>
<keyword evidence="8" id="KW-1185">Reference proteome</keyword>
<dbReference type="GO" id="GO:0046872">
    <property type="term" value="F:metal ion binding"/>
    <property type="evidence" value="ECO:0007669"/>
    <property type="project" value="UniProtKB-KW"/>
</dbReference>